<accession>A0A3B6T7H1</accession>
<proteinExistence type="predicted"/>
<dbReference type="Gramene" id="TraesCS7D02G013900.1">
    <property type="protein sequence ID" value="TraesCS7D02G013900.1"/>
    <property type="gene ID" value="TraesCS7D02G013900"/>
</dbReference>
<name>A0A3B6T7H1_WHEAT</name>
<feature type="transmembrane region" description="Helical" evidence="1">
    <location>
        <begin position="77"/>
        <end position="97"/>
    </location>
</feature>
<organism evidence="2">
    <name type="scientific">Triticum aestivum</name>
    <name type="common">Wheat</name>
    <dbReference type="NCBI Taxonomy" id="4565"/>
    <lineage>
        <taxon>Eukaryota</taxon>
        <taxon>Viridiplantae</taxon>
        <taxon>Streptophyta</taxon>
        <taxon>Embryophyta</taxon>
        <taxon>Tracheophyta</taxon>
        <taxon>Spermatophyta</taxon>
        <taxon>Magnoliopsida</taxon>
        <taxon>Liliopsida</taxon>
        <taxon>Poales</taxon>
        <taxon>Poaceae</taxon>
        <taxon>BOP clade</taxon>
        <taxon>Pooideae</taxon>
        <taxon>Triticodae</taxon>
        <taxon>Triticeae</taxon>
        <taxon>Triticinae</taxon>
        <taxon>Triticum</taxon>
    </lineage>
</organism>
<dbReference type="STRING" id="4565.A0A3B6T7H1"/>
<keyword evidence="1" id="KW-0472">Membrane</keyword>
<keyword evidence="1" id="KW-0812">Transmembrane</keyword>
<protein>
    <submittedName>
        <fullName evidence="2">Uncharacterized protein</fullName>
    </submittedName>
</protein>
<dbReference type="EnsemblPlants" id="TraesCS7D02G013900.1">
    <property type="protein sequence ID" value="TraesCS7D02G013900.1"/>
    <property type="gene ID" value="TraesCS7D02G013900"/>
</dbReference>
<evidence type="ECO:0000256" key="1">
    <source>
        <dbReference type="SAM" id="Phobius"/>
    </source>
</evidence>
<dbReference type="Gramene" id="TraesCAD_scaffold_040529_01G000200.1">
    <property type="protein sequence ID" value="TraesCAD_scaffold_040529_01G000200.1"/>
    <property type="gene ID" value="TraesCAD_scaffold_040529_01G000200"/>
</dbReference>
<reference evidence="2" key="2">
    <citation type="submission" date="2018-10" db="UniProtKB">
        <authorList>
            <consortium name="EnsemblPlants"/>
        </authorList>
    </citation>
    <scope>IDENTIFICATION</scope>
</reference>
<dbReference type="Gramene" id="TraesCLE_scaffold_039780_01G000200.1">
    <property type="protein sequence ID" value="TraesCLE_scaffold_039780_01G000200.1"/>
    <property type="gene ID" value="TraesCLE_scaffold_039780_01G000200"/>
</dbReference>
<keyword evidence="1" id="KW-1133">Transmembrane helix</keyword>
<sequence>MALRTLAARTRSAALHLAPRSSPPATIGASPSAPRAHYFSTSAVEIDPMILKKLLAEQLNCSGISSNCLLEIQTVKYLQALTLILIVSGVGGVYYIGQNLMDRGSEITGQLKKHAPEILGDICNEALFQMKIPFIGSKESRFELKDYWFNDPNKSLSRQEQRARRALAIQEKDRIRRATCVASVTMKSAISDVIGEDIYEDRRQYKITAIKHFLAPLPGS</sequence>
<dbReference type="Proteomes" id="UP000019116">
    <property type="component" value="Chromosome 7D"/>
</dbReference>
<dbReference type="Gramene" id="TraesROB_scaffold_065510_01G000200.1">
    <property type="protein sequence ID" value="TraesROB_scaffold_065510_01G000200.1"/>
    <property type="gene ID" value="TraesROB_scaffold_065510_01G000200"/>
</dbReference>
<reference evidence="2" key="1">
    <citation type="submission" date="2018-08" db="EMBL/GenBank/DDBJ databases">
        <authorList>
            <person name="Rossello M."/>
        </authorList>
    </citation>
    <scope>NUCLEOTIDE SEQUENCE [LARGE SCALE GENOMIC DNA]</scope>
    <source>
        <strain evidence="2">cv. Chinese Spring</strain>
    </source>
</reference>
<dbReference type="Gramene" id="TraesCS7D03G0030700.1">
    <property type="protein sequence ID" value="TraesCS7D03G0030700.1.CDS"/>
    <property type="gene ID" value="TraesCS7D03G0030700"/>
</dbReference>
<evidence type="ECO:0000313" key="3">
    <source>
        <dbReference type="Proteomes" id="UP000019116"/>
    </source>
</evidence>
<evidence type="ECO:0000313" key="2">
    <source>
        <dbReference type="EnsemblPlants" id="TraesCS7D02G013900.1"/>
    </source>
</evidence>
<keyword evidence="3" id="KW-1185">Reference proteome</keyword>
<dbReference type="OMA" id="GSICNEA"/>
<dbReference type="Gramene" id="TraesWEE_scaffold_016034_01G000200.1">
    <property type="protein sequence ID" value="TraesWEE_scaffold_016034_01G000200.1"/>
    <property type="gene ID" value="TraesWEE_scaffold_016034_01G000200"/>
</dbReference>
<dbReference type="AlphaFoldDB" id="A0A3B6T7H1"/>